<dbReference type="SMART" id="SM00736">
    <property type="entry name" value="CADG"/>
    <property type="match status" value="4"/>
</dbReference>
<evidence type="ECO:0000313" key="3">
    <source>
        <dbReference type="EMBL" id="GCL37155.1"/>
    </source>
</evidence>
<dbReference type="InterPro" id="IPR006644">
    <property type="entry name" value="Cadg"/>
</dbReference>
<reference evidence="4" key="1">
    <citation type="submission" date="2019-02" db="EMBL/GenBank/DDBJ databases">
        <title>Draft genome sequence of Sphaerospermopsis reniformis NIES-1949.</title>
        <authorList>
            <person name="Yamaguchi H."/>
            <person name="Suzuki S."/>
            <person name="Kawachi M."/>
        </authorList>
    </citation>
    <scope>NUCLEOTIDE SEQUENCE [LARGE SCALE GENOMIC DNA]</scope>
    <source>
        <strain evidence="4">NIES-1949</strain>
    </source>
</reference>
<evidence type="ECO:0000259" key="2">
    <source>
        <dbReference type="PROSITE" id="PS50268"/>
    </source>
</evidence>
<dbReference type="InterPro" id="IPR013783">
    <property type="entry name" value="Ig-like_fold"/>
</dbReference>
<organism evidence="3 4">
    <name type="scientific">Sphaerospermopsis reniformis</name>
    <dbReference type="NCBI Taxonomy" id="531300"/>
    <lineage>
        <taxon>Bacteria</taxon>
        <taxon>Bacillati</taxon>
        <taxon>Cyanobacteriota</taxon>
        <taxon>Cyanophyceae</taxon>
        <taxon>Nostocales</taxon>
        <taxon>Aphanizomenonaceae</taxon>
        <taxon>Sphaerospermopsis</taxon>
    </lineage>
</organism>
<dbReference type="CDD" id="cd00198">
    <property type="entry name" value="vWFA"/>
    <property type="match status" value="1"/>
</dbReference>
<dbReference type="PROSITE" id="PS50268">
    <property type="entry name" value="CADHERIN_2"/>
    <property type="match status" value="1"/>
</dbReference>
<dbReference type="InterPro" id="IPR002035">
    <property type="entry name" value="VWF_A"/>
</dbReference>
<sequence length="1922" mass="209518">MWLDPGEYWLILQGNGAEYWTDGSNDYKLRIVTPQLKTNPYTVGTTIAANITEAGEQNTYTFTGEIGQQLFLDAFAGDPNISINLYSPTGRLLRNSDVRSNIGPDGGYTLNEAGIYSLVIDGIRDYTGNYSFRLLDKAKATRISFDQDITGTFANSGLDSQIYRFTVTMDQYLYFDAQTGDSANQWILYGNGGQLITYTNLSNDQEFWLGKGEYLLVAQGNGGTNLGYQFRLVTPDLITNSLTLGSQVSGIIAEAGEQDTYTFTGSIGQKLFFDALVGNSNIKTRLYAPSGVLILDKDTNADWGAFNLGEAGIYRLVIDANGETTGNYSFVLSDRGQAPVVTLGNVITGQLEQGNQVKLYQISGKAGQQLNFNLTANEWSGANWVLYDGSGGIVKAPNNNNPDFIATLVTTDIYTLAVIGNSTSSVNYAFQVTDTTPTSITTTGLNTTVQSGLINAQQSFEYNFSANAGTLIFFDSQDSSYNSYTYYQLYNPDGTLALNGQDDRNIRFIFLEQSGSYKIKFKNDYSANNYQFALLEVPKTLSSPNTRYLEIGGIVAGSIDGLTDKFYTFSGLAGQKVFFNAFYGDGISVSLYDPNGKQLFANSGNLSWWDDGSPLTLVEDGLYQVLVSNRWGNSRDYAFQVLDPANAPQIIYNLPVTGSINNGQQSQLFKLQATAGERLYFDNLGWSASNQPWWYYQYYHWKLFGAGNNQLFDNYQNTDTEIVIPETGDYYLLLQGGPDGSKVDYNFRVTRIGAKPTDILTPGAGETANNNPDQLGFFPVKIGVKDTQGGTAIQDYQIRLWADPENSNPVIISEPEKRFALDTKAYRYQLKAIDGDGDPLVYRLLDAPVGAFINNTSGELLWFSDATVQAGSQATFTVEVNDRRGGWDRQTFTVDVFGQLGTIRGGVFDDLNGNGFRDTKLIQGDNPAVIFTIDVSGSTAAPFRGKGEYEDIKTVVDAQVAAAQVLLDAIIAQGAGDRVKIGLIIFGSDALIQDLDPTTAGLQEYTTAIADADYDGVYDIRQILKSLTPGMIQGGTDIHTALDKIDALFDVLPGDPNFIFMSDGYDDGFDKNRAKATIDDLKSKGGNITAFAIGEAATTENLEAIDPNAIQVIDFDELYNIFFGFDDRYALEPWKQGVTVYLDLNNNQVLDTEEPFRITKDDQTFNTLGNIKYYYTFDNLIPGNYTVRVEVPNGSNLTAPPANQLPIIDTVTLQGETFSHLFGLSKIAEPPNQSPIFLSTPPNNLQLRAGEVLKYDANARDANGDPLTYQLTFAPEGMTIDSESGIVVWIPTKQQVEKAYQELQQINQAAIIRGRYDLVLPHPLFNVLVTAKDGRGGSALQYLTFELLSDNHAPLFTSLVPDNAKAQRGKTFQFQATAIDADNDTLTYSFNNSTPNGMTIDATTGLVTWTPDDTQLGANQFTVKVEDGKGGQAFQTVTLTVNAADNNQAPIFTSTPRTTTRIGSSYFYQVEATDPNGDALTYSLVKAPTGMTLEKGLISWQPTAAQAGQQTVTIQASDGTLTTEQTYQITVSHQASNRAPVITSAPNLTTNIEQIYTYNLTGQDPDGDLVFWSLDQAPSGMVLDIQTGALRWQPQSNQLGQQEVTVRLLDSYGDYSTQSFTLKVNGANSPANILSNPITRGAIGQAYTYTVVAVDPENSPLTYSLGRRPNGMTIDAKGKVQWTPTQVGSYDIDVSVTDNQGATTTQTYRLEVGSTAINHAPNITSTPGFVANVGSAYQYQVEAKDPDGQTLRYQLLESPQGMTIDAASGLLSWTTPVNGNYQVVVAVFDTEGLGVTQGYTLTAKTNSLPVIRSTPGLEAVPNQIYRYNLQAVDPDGDSLGYSLDTTSQALGMTLDTQGRLSWTPNNSQLGDHAVILTVTDGAGGTTQQTFTLKVTADTTAPQVRINRSLSLINQGETVVSKW</sequence>
<dbReference type="InterPro" id="IPR036465">
    <property type="entry name" value="vWFA_dom_sf"/>
</dbReference>
<comment type="caution">
    <text evidence="3">The sequence shown here is derived from an EMBL/GenBank/DDBJ whole genome shotgun (WGS) entry which is preliminary data.</text>
</comment>
<feature type="domain" description="Cadherin" evidence="2">
    <location>
        <begin position="1352"/>
        <end position="1452"/>
    </location>
</feature>
<gene>
    <name evidence="3" type="ORF">SR1949_22620</name>
</gene>
<dbReference type="InterPro" id="IPR015919">
    <property type="entry name" value="Cadherin-like_sf"/>
</dbReference>
<dbReference type="GO" id="GO:0007156">
    <property type="term" value="P:homophilic cell adhesion via plasma membrane adhesion molecules"/>
    <property type="evidence" value="ECO:0007669"/>
    <property type="project" value="InterPro"/>
</dbReference>
<protein>
    <recommendedName>
        <fullName evidence="5">YD repeat-containing protein</fullName>
    </recommendedName>
</protein>
<dbReference type="SUPFAM" id="SSF53300">
    <property type="entry name" value="vWA-like"/>
    <property type="match status" value="1"/>
</dbReference>
<dbReference type="Gene3D" id="2.60.120.380">
    <property type="match status" value="7"/>
</dbReference>
<dbReference type="InterPro" id="IPR002126">
    <property type="entry name" value="Cadherin-like_dom"/>
</dbReference>
<name>A0A479ZWZ8_9CYAN</name>
<dbReference type="Pfam" id="PF05345">
    <property type="entry name" value="He_PIG"/>
    <property type="match status" value="7"/>
</dbReference>
<dbReference type="SUPFAM" id="SSF49313">
    <property type="entry name" value="Cadherin-like"/>
    <property type="match status" value="6"/>
</dbReference>
<dbReference type="NCBIfam" id="NF012211">
    <property type="entry name" value="tand_rpt_95"/>
    <property type="match status" value="1"/>
</dbReference>
<dbReference type="GO" id="GO:0005509">
    <property type="term" value="F:calcium ion binding"/>
    <property type="evidence" value="ECO:0007669"/>
    <property type="project" value="InterPro"/>
</dbReference>
<feature type="domain" description="VWFA" evidence="1">
    <location>
        <begin position="928"/>
        <end position="1138"/>
    </location>
</feature>
<dbReference type="RefSeq" id="WP_236104053.1">
    <property type="nucleotide sequence ID" value="NZ_BJCE01000065.1"/>
</dbReference>
<dbReference type="SUPFAM" id="SSF117074">
    <property type="entry name" value="Hypothetical protein PA1324"/>
    <property type="match status" value="1"/>
</dbReference>
<evidence type="ECO:0000259" key="1">
    <source>
        <dbReference type="PROSITE" id="PS50234"/>
    </source>
</evidence>
<dbReference type="Gene3D" id="3.40.50.410">
    <property type="entry name" value="von Willebrand factor, type A domain"/>
    <property type="match status" value="1"/>
</dbReference>
<accession>A0A479ZWZ8</accession>
<dbReference type="Gene3D" id="2.60.40.10">
    <property type="entry name" value="Immunoglobulins"/>
    <property type="match status" value="9"/>
</dbReference>
<dbReference type="EMBL" id="BJCE01000065">
    <property type="protein sequence ID" value="GCL37155.1"/>
    <property type="molecule type" value="Genomic_DNA"/>
</dbReference>
<evidence type="ECO:0000313" key="4">
    <source>
        <dbReference type="Proteomes" id="UP000300142"/>
    </source>
</evidence>
<dbReference type="SMART" id="SM00327">
    <property type="entry name" value="VWA"/>
    <property type="match status" value="1"/>
</dbReference>
<evidence type="ECO:0008006" key="5">
    <source>
        <dbReference type="Google" id="ProtNLM"/>
    </source>
</evidence>
<keyword evidence="4" id="KW-1185">Reference proteome</keyword>
<dbReference type="GO" id="GO:0016020">
    <property type="term" value="C:membrane"/>
    <property type="evidence" value="ECO:0007669"/>
    <property type="project" value="InterPro"/>
</dbReference>
<dbReference type="Proteomes" id="UP000300142">
    <property type="component" value="Unassembled WGS sequence"/>
</dbReference>
<dbReference type="PROSITE" id="PS50234">
    <property type="entry name" value="VWFA"/>
    <property type="match status" value="1"/>
</dbReference>
<proteinExistence type="predicted"/>